<evidence type="ECO:0000256" key="1">
    <source>
        <dbReference type="SAM" id="MobiDB-lite"/>
    </source>
</evidence>
<sequence>MDSSEIEVVPLDSNSHQSPTESPTITDVFSASAYGDLHQLKHFVEHNGSSVSLPDDNGFYALQWAALNNSLHVAQYIIQELSRNPQILPN</sequence>
<name>A0A8T2GC16_ARASU</name>
<reference evidence="2 3" key="1">
    <citation type="submission" date="2020-12" db="EMBL/GenBank/DDBJ databases">
        <title>Concerted genomic and epigenomic changes stabilize Arabidopsis allopolyploids.</title>
        <authorList>
            <person name="Chen Z."/>
        </authorList>
    </citation>
    <scope>NUCLEOTIDE SEQUENCE [LARGE SCALE GENOMIC DNA]</scope>
    <source>
        <strain evidence="2">As9502</strain>
        <tissue evidence="2">Leaf</tissue>
    </source>
</reference>
<dbReference type="EMBL" id="JAEFBJ010000002">
    <property type="protein sequence ID" value="KAG7640811.1"/>
    <property type="molecule type" value="Genomic_DNA"/>
</dbReference>
<keyword evidence="3" id="KW-1185">Reference proteome</keyword>
<organism evidence="2 3">
    <name type="scientific">Arabidopsis suecica</name>
    <name type="common">Swedish thale-cress</name>
    <name type="synonym">Cardaminopsis suecica</name>
    <dbReference type="NCBI Taxonomy" id="45249"/>
    <lineage>
        <taxon>Eukaryota</taxon>
        <taxon>Viridiplantae</taxon>
        <taxon>Streptophyta</taxon>
        <taxon>Embryophyta</taxon>
        <taxon>Tracheophyta</taxon>
        <taxon>Spermatophyta</taxon>
        <taxon>Magnoliopsida</taxon>
        <taxon>eudicotyledons</taxon>
        <taxon>Gunneridae</taxon>
        <taxon>Pentapetalae</taxon>
        <taxon>rosids</taxon>
        <taxon>malvids</taxon>
        <taxon>Brassicales</taxon>
        <taxon>Brassicaceae</taxon>
        <taxon>Camelineae</taxon>
        <taxon>Arabidopsis</taxon>
    </lineage>
</organism>
<dbReference type="Pfam" id="PF13637">
    <property type="entry name" value="Ank_4"/>
    <property type="match status" value="1"/>
</dbReference>
<dbReference type="AlphaFoldDB" id="A0A8T2GC16"/>
<protein>
    <submittedName>
        <fullName evidence="2">Uncharacterized protein</fullName>
    </submittedName>
</protein>
<accession>A0A8T2GC16</accession>
<evidence type="ECO:0000313" key="3">
    <source>
        <dbReference type="Proteomes" id="UP000694251"/>
    </source>
</evidence>
<feature type="compositionally biased region" description="Polar residues" evidence="1">
    <location>
        <begin position="12"/>
        <end position="23"/>
    </location>
</feature>
<dbReference type="Proteomes" id="UP000694251">
    <property type="component" value="Chromosome 2"/>
</dbReference>
<dbReference type="InterPro" id="IPR002110">
    <property type="entry name" value="Ankyrin_rpt"/>
</dbReference>
<evidence type="ECO:0000313" key="2">
    <source>
        <dbReference type="EMBL" id="KAG7640811.1"/>
    </source>
</evidence>
<proteinExistence type="predicted"/>
<feature type="region of interest" description="Disordered" evidence="1">
    <location>
        <begin position="1"/>
        <end position="23"/>
    </location>
</feature>
<comment type="caution">
    <text evidence="2">The sequence shown here is derived from an EMBL/GenBank/DDBJ whole genome shotgun (WGS) entry which is preliminary data.</text>
</comment>
<gene>
    <name evidence="2" type="ORF">ISN44_As02g008350</name>
</gene>
<dbReference type="OrthoDB" id="539213at2759"/>